<dbReference type="EMBL" id="MU268033">
    <property type="protein sequence ID" value="KAH7906344.1"/>
    <property type="molecule type" value="Genomic_DNA"/>
</dbReference>
<accession>A0ACB7ZZM0</accession>
<reference evidence="1" key="1">
    <citation type="journal article" date="2021" name="New Phytol.">
        <title>Evolutionary innovations through gain and loss of genes in the ectomycorrhizal Boletales.</title>
        <authorList>
            <person name="Wu G."/>
            <person name="Miyauchi S."/>
            <person name="Morin E."/>
            <person name="Kuo A."/>
            <person name="Drula E."/>
            <person name="Varga T."/>
            <person name="Kohler A."/>
            <person name="Feng B."/>
            <person name="Cao Y."/>
            <person name="Lipzen A."/>
            <person name="Daum C."/>
            <person name="Hundley H."/>
            <person name="Pangilinan J."/>
            <person name="Johnson J."/>
            <person name="Barry K."/>
            <person name="LaButti K."/>
            <person name="Ng V."/>
            <person name="Ahrendt S."/>
            <person name="Min B."/>
            <person name="Choi I.G."/>
            <person name="Park H."/>
            <person name="Plett J.M."/>
            <person name="Magnuson J."/>
            <person name="Spatafora J.W."/>
            <person name="Nagy L.G."/>
            <person name="Henrissat B."/>
            <person name="Grigoriev I.V."/>
            <person name="Yang Z.L."/>
            <person name="Xu J."/>
            <person name="Martin F.M."/>
        </authorList>
    </citation>
    <scope>NUCLEOTIDE SEQUENCE</scope>
    <source>
        <strain evidence="1">ATCC 28755</strain>
    </source>
</reference>
<name>A0ACB7ZZM0_9AGAM</name>
<sequence length="229" mass="25415">MSNYNYAVHSPDIMTMNEIANACAGDGHFIVGLLRGGRTAAITVRSAEDIAADSHQGIQLAWNTVELRQLIRKDAKKIARANVLRREEKASGQECIKGAIFGTNVVEPRRAIIPILEDRKPAIEVWLDLDGNPYKPKLVEFSYFPGSDFKLPAVYGIYFLQHNNDLELNTAVSLCNETLCTEFRGDLVVVKRLHAGYTDRVKRYINVTSKDYHLICAIVGSASLGGHLV</sequence>
<organism evidence="1 2">
    <name type="scientific">Hygrophoropsis aurantiaca</name>
    <dbReference type="NCBI Taxonomy" id="72124"/>
    <lineage>
        <taxon>Eukaryota</taxon>
        <taxon>Fungi</taxon>
        <taxon>Dikarya</taxon>
        <taxon>Basidiomycota</taxon>
        <taxon>Agaricomycotina</taxon>
        <taxon>Agaricomycetes</taxon>
        <taxon>Agaricomycetidae</taxon>
        <taxon>Boletales</taxon>
        <taxon>Coniophorineae</taxon>
        <taxon>Hygrophoropsidaceae</taxon>
        <taxon>Hygrophoropsis</taxon>
    </lineage>
</organism>
<evidence type="ECO:0000313" key="2">
    <source>
        <dbReference type="Proteomes" id="UP000790377"/>
    </source>
</evidence>
<protein>
    <submittedName>
        <fullName evidence="1">Uncharacterized protein</fullName>
    </submittedName>
</protein>
<keyword evidence="2" id="KW-1185">Reference proteome</keyword>
<evidence type="ECO:0000313" key="1">
    <source>
        <dbReference type="EMBL" id="KAH7906344.1"/>
    </source>
</evidence>
<comment type="caution">
    <text evidence="1">The sequence shown here is derived from an EMBL/GenBank/DDBJ whole genome shotgun (WGS) entry which is preliminary data.</text>
</comment>
<dbReference type="Proteomes" id="UP000790377">
    <property type="component" value="Unassembled WGS sequence"/>
</dbReference>
<proteinExistence type="predicted"/>
<gene>
    <name evidence="1" type="ORF">BJ138DRAFT_1105234</name>
</gene>